<proteinExistence type="predicted"/>
<organism evidence="2 3">
    <name type="scientific">Seminavis robusta</name>
    <dbReference type="NCBI Taxonomy" id="568900"/>
    <lineage>
        <taxon>Eukaryota</taxon>
        <taxon>Sar</taxon>
        <taxon>Stramenopiles</taxon>
        <taxon>Ochrophyta</taxon>
        <taxon>Bacillariophyta</taxon>
        <taxon>Bacillariophyceae</taxon>
        <taxon>Bacillariophycidae</taxon>
        <taxon>Naviculales</taxon>
        <taxon>Naviculaceae</taxon>
        <taxon>Seminavis</taxon>
    </lineage>
</organism>
<comment type="caution">
    <text evidence="2">The sequence shown here is derived from an EMBL/GenBank/DDBJ whole genome shotgun (WGS) entry which is preliminary data.</text>
</comment>
<protein>
    <submittedName>
        <fullName evidence="2">Uncharacterized protein</fullName>
    </submittedName>
</protein>
<gene>
    <name evidence="2" type="ORF">SEMRO_119_G058150.1</name>
</gene>
<feature type="chain" id="PRO_5040457505" evidence="1">
    <location>
        <begin position="24"/>
        <end position="181"/>
    </location>
</feature>
<keyword evidence="3" id="KW-1185">Reference proteome</keyword>
<dbReference type="Proteomes" id="UP001153069">
    <property type="component" value="Unassembled WGS sequence"/>
</dbReference>
<dbReference type="AlphaFoldDB" id="A0A9N8H5N4"/>
<keyword evidence="1" id="KW-0732">Signal</keyword>
<sequence>MKTYQCTYFLAALATLALSGANGEITDQCRQETATLQENEDLGLAFEELLQEFKDDVESVCDFSVSGVDCGIDYSDENATFSALCTDAGGQIVDQNLRLNCELAGVEFGIGVGKMPFCVGASCNSTTWEASDLNDTRVDSFLDELSFSGCEATVSAGTQVDLVATLGLVGAAMLATVGGVL</sequence>
<evidence type="ECO:0000256" key="1">
    <source>
        <dbReference type="SAM" id="SignalP"/>
    </source>
</evidence>
<evidence type="ECO:0000313" key="2">
    <source>
        <dbReference type="EMBL" id="CAB9501821.1"/>
    </source>
</evidence>
<name>A0A9N8H5N4_9STRA</name>
<accession>A0A9N8H5N4</accession>
<dbReference type="EMBL" id="CAICTM010000118">
    <property type="protein sequence ID" value="CAB9501821.1"/>
    <property type="molecule type" value="Genomic_DNA"/>
</dbReference>
<reference evidence="2" key="1">
    <citation type="submission" date="2020-06" db="EMBL/GenBank/DDBJ databases">
        <authorList>
            <consortium name="Plant Systems Biology data submission"/>
        </authorList>
    </citation>
    <scope>NUCLEOTIDE SEQUENCE</scope>
    <source>
        <strain evidence="2">D6</strain>
    </source>
</reference>
<evidence type="ECO:0000313" key="3">
    <source>
        <dbReference type="Proteomes" id="UP001153069"/>
    </source>
</evidence>
<feature type="signal peptide" evidence="1">
    <location>
        <begin position="1"/>
        <end position="23"/>
    </location>
</feature>